<dbReference type="Gene3D" id="3.30.300.30">
    <property type="match status" value="1"/>
</dbReference>
<evidence type="ECO:0000313" key="4">
    <source>
        <dbReference type="Proteomes" id="UP001310594"/>
    </source>
</evidence>
<dbReference type="Pfam" id="PF00501">
    <property type="entry name" value="AMP-binding"/>
    <property type="match status" value="1"/>
</dbReference>
<dbReference type="SUPFAM" id="SSF56801">
    <property type="entry name" value="Acetyl-CoA synthetase-like"/>
    <property type="match status" value="1"/>
</dbReference>
<evidence type="ECO:0000259" key="2">
    <source>
        <dbReference type="Pfam" id="PF13193"/>
    </source>
</evidence>
<dbReference type="InterPro" id="IPR020845">
    <property type="entry name" value="AMP-binding_CS"/>
</dbReference>
<dbReference type="InterPro" id="IPR042099">
    <property type="entry name" value="ANL_N_sf"/>
</dbReference>
<name>A0AAN7VUW3_9PEZI</name>
<dbReference type="CDD" id="cd05911">
    <property type="entry name" value="Firefly_Luc_like"/>
    <property type="match status" value="1"/>
</dbReference>
<feature type="domain" description="AMP-binding enzyme C-terminal" evidence="2">
    <location>
        <begin position="449"/>
        <end position="526"/>
    </location>
</feature>
<dbReference type="InterPro" id="IPR025110">
    <property type="entry name" value="AMP-bd_C"/>
</dbReference>
<dbReference type="AlphaFoldDB" id="A0AAN7VUW3"/>
<dbReference type="InterPro" id="IPR045851">
    <property type="entry name" value="AMP-bd_C_sf"/>
</dbReference>
<dbReference type="InterPro" id="IPR000873">
    <property type="entry name" value="AMP-dep_synth/lig_dom"/>
</dbReference>
<dbReference type="EMBL" id="JAVRQU010000005">
    <property type="protein sequence ID" value="KAK5703299.1"/>
    <property type="molecule type" value="Genomic_DNA"/>
</dbReference>
<comment type="caution">
    <text evidence="3">The sequence shown here is derived from an EMBL/GenBank/DDBJ whole genome shotgun (WGS) entry which is preliminary data.</text>
</comment>
<reference evidence="3" key="1">
    <citation type="submission" date="2023-08" db="EMBL/GenBank/DDBJ databases">
        <title>Black Yeasts Isolated from many extreme environments.</title>
        <authorList>
            <person name="Coleine C."/>
            <person name="Stajich J.E."/>
            <person name="Selbmann L."/>
        </authorList>
    </citation>
    <scope>NUCLEOTIDE SEQUENCE</scope>
    <source>
        <strain evidence="3">CCFEE 5810</strain>
    </source>
</reference>
<dbReference type="Pfam" id="PF13193">
    <property type="entry name" value="AMP-binding_C"/>
    <property type="match status" value="1"/>
</dbReference>
<evidence type="ECO:0000259" key="1">
    <source>
        <dbReference type="Pfam" id="PF00501"/>
    </source>
</evidence>
<organism evidence="3 4">
    <name type="scientific">Elasticomyces elasticus</name>
    <dbReference type="NCBI Taxonomy" id="574655"/>
    <lineage>
        <taxon>Eukaryota</taxon>
        <taxon>Fungi</taxon>
        <taxon>Dikarya</taxon>
        <taxon>Ascomycota</taxon>
        <taxon>Pezizomycotina</taxon>
        <taxon>Dothideomycetes</taxon>
        <taxon>Dothideomycetidae</taxon>
        <taxon>Mycosphaerellales</taxon>
        <taxon>Teratosphaeriaceae</taxon>
        <taxon>Elasticomyces</taxon>
    </lineage>
</organism>
<protein>
    <submittedName>
        <fullName evidence="3">NRPS-like protein biosynthetic cluster</fullName>
    </submittedName>
</protein>
<dbReference type="PROSITE" id="PS00455">
    <property type="entry name" value="AMP_BINDING"/>
    <property type="match status" value="1"/>
</dbReference>
<dbReference type="GO" id="GO:0016405">
    <property type="term" value="F:CoA-ligase activity"/>
    <property type="evidence" value="ECO:0007669"/>
    <property type="project" value="TreeGrafter"/>
</dbReference>
<dbReference type="Proteomes" id="UP001310594">
    <property type="component" value="Unassembled WGS sequence"/>
</dbReference>
<dbReference type="PANTHER" id="PTHR24096:SF194">
    <property type="entry name" value="AMP-DEPENDENT SYNTHETASE_LIGASE DOMAIN-CONTAINING PROTEIN"/>
    <property type="match status" value="1"/>
</dbReference>
<sequence length="551" mass="60695">MYASPYTPLDIPKCNILSYLFPPNTTPSERPIWIDAENTSNAISPAQMLLLVKRFALGLQLLGIAEQEAIMVFSSNHIYTPLVYLAAAGSKRCFTGASPASTAREVAQQMRSIQPAIVLVHNSLLETGVTAAKQADIPLDRLFVFSDKAHVSTSTSGPRDWRTILAPEDKAASWQWDNLNGELSSTTVAVINFSSGTTGVPKGVCITHQNLVANTAQTIFSQYRGAPTSPERWLAFLPLYHAYSQLFTINIACKLQVPVYIMPKFTFDGFLGHIQRFKITALQLVPPILVMMAKRPETAKYDLSSVEHVLSGAAPLSTDLQNEIMARFNLVVSQGFGMSETTCTAFTSPRMSKDLTGSIGYLLPNTEARLVDEYGAEIHGEDKPGELYLRGPQIMLGYWKNDFATQETTEPGGWLKTGDVAVTKEGRWWIVDRKKELIKVNGLQVAPAELEAVLLEHQDVADAAVVGIVVHGEELPRAYVVLQSNSKGKPTSQDLQEFVAQKVAKHKRLAGGIRFIEEVPKLASGKILRKIVREWAKADVREVESITKSRL</sequence>
<dbReference type="Gene3D" id="3.40.50.12780">
    <property type="entry name" value="N-terminal domain of ligase-like"/>
    <property type="match status" value="1"/>
</dbReference>
<accession>A0AAN7VUW3</accession>
<gene>
    <name evidence="3" type="ORF">LTR97_004248</name>
</gene>
<dbReference type="PANTHER" id="PTHR24096">
    <property type="entry name" value="LONG-CHAIN-FATTY-ACID--COA LIGASE"/>
    <property type="match status" value="1"/>
</dbReference>
<evidence type="ECO:0000313" key="3">
    <source>
        <dbReference type="EMBL" id="KAK5703299.1"/>
    </source>
</evidence>
<feature type="domain" description="AMP-dependent synthetase/ligase" evidence="1">
    <location>
        <begin position="27"/>
        <end position="399"/>
    </location>
</feature>
<proteinExistence type="predicted"/>